<evidence type="ECO:0000259" key="2">
    <source>
        <dbReference type="Pfam" id="PF09836"/>
    </source>
</evidence>
<dbReference type="Gene3D" id="1.10.150.690">
    <property type="entry name" value="DUF2063"/>
    <property type="match status" value="1"/>
</dbReference>
<comment type="caution">
    <text evidence="3">The sequence shown here is derived from an EMBL/GenBank/DDBJ whole genome shotgun (WGS) entry which is preliminary data.</text>
</comment>
<dbReference type="OrthoDB" id="4146344at2"/>
<protein>
    <recommendedName>
        <fullName evidence="2">Putative DNA-binding domain-containing protein</fullName>
    </recommendedName>
</protein>
<dbReference type="AlphaFoldDB" id="A0A4R1Z0J2"/>
<evidence type="ECO:0000313" key="4">
    <source>
        <dbReference type="Proteomes" id="UP000295277"/>
    </source>
</evidence>
<organism evidence="3 4">
    <name type="scientific">Rhodovulum steppense</name>
    <dbReference type="NCBI Taxonomy" id="540251"/>
    <lineage>
        <taxon>Bacteria</taxon>
        <taxon>Pseudomonadati</taxon>
        <taxon>Pseudomonadota</taxon>
        <taxon>Alphaproteobacteria</taxon>
        <taxon>Rhodobacterales</taxon>
        <taxon>Paracoccaceae</taxon>
        <taxon>Rhodovulum</taxon>
    </lineage>
</organism>
<feature type="domain" description="Putative DNA-binding" evidence="2">
    <location>
        <begin position="15"/>
        <end position="102"/>
    </location>
</feature>
<evidence type="ECO:0000313" key="3">
    <source>
        <dbReference type="EMBL" id="TCM87090.1"/>
    </source>
</evidence>
<name>A0A4R1Z0J2_9RHOB</name>
<keyword evidence="4" id="KW-1185">Reference proteome</keyword>
<proteinExistence type="predicted"/>
<dbReference type="EMBL" id="SLVM01000003">
    <property type="protein sequence ID" value="TCM87090.1"/>
    <property type="molecule type" value="Genomic_DNA"/>
</dbReference>
<evidence type="ECO:0000256" key="1">
    <source>
        <dbReference type="SAM" id="MobiDB-lite"/>
    </source>
</evidence>
<dbReference type="Pfam" id="PF09836">
    <property type="entry name" value="DUF2063"/>
    <property type="match status" value="1"/>
</dbReference>
<feature type="region of interest" description="Disordered" evidence="1">
    <location>
        <begin position="252"/>
        <end position="275"/>
    </location>
</feature>
<dbReference type="Proteomes" id="UP000295277">
    <property type="component" value="Unassembled WGS sequence"/>
</dbReference>
<gene>
    <name evidence="3" type="ORF">EV216_103168</name>
</gene>
<dbReference type="InterPro" id="IPR018640">
    <property type="entry name" value="DUF2063"/>
</dbReference>
<dbReference type="InterPro" id="IPR044922">
    <property type="entry name" value="DUF2063_N_sf"/>
</dbReference>
<accession>A0A4R1Z0J2</accession>
<reference evidence="3 4" key="1">
    <citation type="submission" date="2019-03" db="EMBL/GenBank/DDBJ databases">
        <title>Genomic Encyclopedia of Type Strains, Phase IV (KMG-IV): sequencing the most valuable type-strain genomes for metagenomic binning, comparative biology and taxonomic classification.</title>
        <authorList>
            <person name="Goeker M."/>
        </authorList>
    </citation>
    <scope>NUCLEOTIDE SEQUENCE [LARGE SCALE GENOMIC DNA]</scope>
    <source>
        <strain evidence="3 4">DSM 21153</strain>
    </source>
</reference>
<sequence length="275" mass="29113">MAGGRALPAHPDFTARFAAGLRDGILPPGLTAKMPDEAARRFAVYRNNVAIGLIDALAARFPVIRRLLGEDFFRAMARVFAETHRPRSPVLLDWGADLPGFLETFPPLAAHPYLADIARIEHARGLAFHAADRPPLLPAALAGADPSRLRLCLHPSVQVLRLAHPAVSIWAANQPGRDPGGPFPPAAETALILRDTRFDVPVAAIGPGDAALVEALRTGAPLTAAAHRAATAQPAHDPQPILVRLMQAGALITPGRTDDETPDPQPEPGACPCSE</sequence>